<dbReference type="GeneID" id="87871918"/>
<sequence>IACITNKVRSEIFAKYLVIKYTNFNTIASFLTYYTLFCKYIKNTKFKINEDFEVTFLYNTIKITYPIDARYWVAALEANKLDIGSFLAKLGNISN</sequence>
<dbReference type="Proteomes" id="UP001285908">
    <property type="component" value="Unassembled WGS sequence"/>
</dbReference>
<organism evidence="1 2">
    <name type="scientific">Neurospora hispaniola</name>
    <dbReference type="NCBI Taxonomy" id="588809"/>
    <lineage>
        <taxon>Eukaryota</taxon>
        <taxon>Fungi</taxon>
        <taxon>Dikarya</taxon>
        <taxon>Ascomycota</taxon>
        <taxon>Pezizomycotina</taxon>
        <taxon>Sordariomycetes</taxon>
        <taxon>Sordariomycetidae</taxon>
        <taxon>Sordariales</taxon>
        <taxon>Sordariaceae</taxon>
        <taxon>Neurospora</taxon>
    </lineage>
</organism>
<evidence type="ECO:0000313" key="1">
    <source>
        <dbReference type="EMBL" id="KAK3494288.1"/>
    </source>
</evidence>
<protein>
    <submittedName>
        <fullName evidence="1">Uncharacterized protein</fullName>
    </submittedName>
</protein>
<name>A0AAJ0I9D5_9PEZI</name>
<gene>
    <name evidence="1" type="ORF">B0T23DRAFT_297614</name>
</gene>
<evidence type="ECO:0000313" key="2">
    <source>
        <dbReference type="Proteomes" id="UP001285908"/>
    </source>
</evidence>
<dbReference type="AlphaFoldDB" id="A0AAJ0I9D5"/>
<comment type="caution">
    <text evidence="1">The sequence shown here is derived from an EMBL/GenBank/DDBJ whole genome shotgun (WGS) entry which is preliminary data.</text>
</comment>
<dbReference type="EMBL" id="JAULSX010000003">
    <property type="protein sequence ID" value="KAK3494288.1"/>
    <property type="molecule type" value="Genomic_DNA"/>
</dbReference>
<proteinExistence type="predicted"/>
<keyword evidence="2" id="KW-1185">Reference proteome</keyword>
<feature type="non-terminal residue" evidence="1">
    <location>
        <position position="1"/>
    </location>
</feature>
<dbReference type="RefSeq" id="XP_062693717.1">
    <property type="nucleotide sequence ID" value="XM_062834296.1"/>
</dbReference>
<feature type="non-terminal residue" evidence="1">
    <location>
        <position position="95"/>
    </location>
</feature>
<reference evidence="1 2" key="1">
    <citation type="journal article" date="2023" name="Mol. Phylogenet. Evol.">
        <title>Genome-scale phylogeny and comparative genomics of the fungal order Sordariales.</title>
        <authorList>
            <person name="Hensen N."/>
            <person name="Bonometti L."/>
            <person name="Westerberg I."/>
            <person name="Brannstrom I.O."/>
            <person name="Guillou S."/>
            <person name="Cros-Aarteil S."/>
            <person name="Calhoun S."/>
            <person name="Haridas S."/>
            <person name="Kuo A."/>
            <person name="Mondo S."/>
            <person name="Pangilinan J."/>
            <person name="Riley R."/>
            <person name="LaButti K."/>
            <person name="Andreopoulos B."/>
            <person name="Lipzen A."/>
            <person name="Chen C."/>
            <person name="Yan M."/>
            <person name="Daum C."/>
            <person name="Ng V."/>
            <person name="Clum A."/>
            <person name="Steindorff A."/>
            <person name="Ohm R.A."/>
            <person name="Martin F."/>
            <person name="Silar P."/>
            <person name="Natvig D.O."/>
            <person name="Lalanne C."/>
            <person name="Gautier V."/>
            <person name="Ament-Velasquez S.L."/>
            <person name="Kruys A."/>
            <person name="Hutchinson M.I."/>
            <person name="Powell A.J."/>
            <person name="Barry K."/>
            <person name="Miller A.N."/>
            <person name="Grigoriev I.V."/>
            <person name="Debuchy R."/>
            <person name="Gladieux P."/>
            <person name="Hiltunen Thoren M."/>
            <person name="Johannesson H."/>
        </authorList>
    </citation>
    <scope>NUCLEOTIDE SEQUENCE [LARGE SCALE GENOMIC DNA]</scope>
    <source>
        <strain evidence="1 2">FGSC 10403</strain>
    </source>
</reference>
<accession>A0AAJ0I9D5</accession>